<reference evidence="1" key="2">
    <citation type="journal article" date="2015" name="Data Brief">
        <title>Shoot transcriptome of the giant reed, Arundo donax.</title>
        <authorList>
            <person name="Barrero R.A."/>
            <person name="Guerrero F.D."/>
            <person name="Moolhuijzen P."/>
            <person name="Goolsby J.A."/>
            <person name="Tidwell J."/>
            <person name="Bellgard S.E."/>
            <person name="Bellgard M.I."/>
        </authorList>
    </citation>
    <scope>NUCLEOTIDE SEQUENCE</scope>
    <source>
        <tissue evidence="1">Shoot tissue taken approximately 20 cm above the soil surface</tissue>
    </source>
</reference>
<protein>
    <submittedName>
        <fullName evidence="1">Uncharacterized protein</fullName>
    </submittedName>
</protein>
<evidence type="ECO:0000313" key="1">
    <source>
        <dbReference type="EMBL" id="JAD29946.1"/>
    </source>
</evidence>
<proteinExistence type="predicted"/>
<organism evidence="1">
    <name type="scientific">Arundo donax</name>
    <name type="common">Giant reed</name>
    <name type="synonym">Donax arundinaceus</name>
    <dbReference type="NCBI Taxonomy" id="35708"/>
    <lineage>
        <taxon>Eukaryota</taxon>
        <taxon>Viridiplantae</taxon>
        <taxon>Streptophyta</taxon>
        <taxon>Embryophyta</taxon>
        <taxon>Tracheophyta</taxon>
        <taxon>Spermatophyta</taxon>
        <taxon>Magnoliopsida</taxon>
        <taxon>Liliopsida</taxon>
        <taxon>Poales</taxon>
        <taxon>Poaceae</taxon>
        <taxon>PACMAD clade</taxon>
        <taxon>Arundinoideae</taxon>
        <taxon>Arundineae</taxon>
        <taxon>Arundo</taxon>
    </lineage>
</organism>
<reference evidence="1" key="1">
    <citation type="submission" date="2014-09" db="EMBL/GenBank/DDBJ databases">
        <authorList>
            <person name="Magalhaes I.L.F."/>
            <person name="Oliveira U."/>
            <person name="Santos F.R."/>
            <person name="Vidigal T.H.D.A."/>
            <person name="Brescovit A.D."/>
            <person name="Santos A.J."/>
        </authorList>
    </citation>
    <scope>NUCLEOTIDE SEQUENCE</scope>
    <source>
        <tissue evidence="1">Shoot tissue taken approximately 20 cm above the soil surface</tissue>
    </source>
</reference>
<dbReference type="EMBL" id="GBRH01267949">
    <property type="protein sequence ID" value="JAD29946.1"/>
    <property type="molecule type" value="Transcribed_RNA"/>
</dbReference>
<name>A0A0A8YTP9_ARUDO</name>
<dbReference type="AlphaFoldDB" id="A0A0A8YTP9"/>
<accession>A0A0A8YTP9</accession>
<sequence length="47" mass="5330">MFHHCFLICITSGVYESSLSIMVYFHNGLNVVIHQASSLMIIFLLIS</sequence>